<feature type="binding site" evidence="6">
    <location>
        <begin position="188"/>
        <end position="192"/>
    </location>
    <ligand>
        <name>AMP</name>
        <dbReference type="ChEBI" id="CHEBI:456215"/>
    </ligand>
</feature>
<evidence type="ECO:0000256" key="4">
    <source>
        <dbReference type="ARBA" id="ARBA00023027"/>
    </source>
</evidence>
<dbReference type="Pfam" id="PF01256">
    <property type="entry name" value="Carb_kinase"/>
    <property type="match status" value="1"/>
</dbReference>
<keyword evidence="3 6" id="KW-0521">NADP</keyword>
<comment type="catalytic activity">
    <reaction evidence="6">
        <text>(6S)-NADHX + ADP = AMP + phosphate + NADH + H(+)</text>
        <dbReference type="Rhea" id="RHEA:32223"/>
        <dbReference type="ChEBI" id="CHEBI:15378"/>
        <dbReference type="ChEBI" id="CHEBI:43474"/>
        <dbReference type="ChEBI" id="CHEBI:57945"/>
        <dbReference type="ChEBI" id="CHEBI:64074"/>
        <dbReference type="ChEBI" id="CHEBI:456215"/>
        <dbReference type="ChEBI" id="CHEBI:456216"/>
        <dbReference type="EC" id="4.2.1.136"/>
    </reaction>
</comment>
<dbReference type="Gene3D" id="3.40.1190.20">
    <property type="match status" value="1"/>
</dbReference>
<dbReference type="GO" id="GO:0016301">
    <property type="term" value="F:kinase activity"/>
    <property type="evidence" value="ECO:0007669"/>
    <property type="project" value="UniProtKB-KW"/>
</dbReference>
<keyword evidence="5 6" id="KW-0456">Lyase</keyword>
<evidence type="ECO:0000256" key="6">
    <source>
        <dbReference type="HAMAP-Rule" id="MF_01965"/>
    </source>
</evidence>
<feature type="binding site" evidence="6">
    <location>
        <position position="217"/>
    </location>
    <ligand>
        <name>AMP</name>
        <dbReference type="ChEBI" id="CHEBI:456215"/>
    </ligand>
</feature>
<protein>
    <recommendedName>
        <fullName evidence="6">ADP-dependent (S)-NAD(P)H-hydrate dehydratase</fullName>
        <ecNumber evidence="6">4.2.1.136</ecNumber>
    </recommendedName>
    <alternativeName>
        <fullName evidence="6">ADP-dependent NAD(P)HX dehydratase</fullName>
    </alternativeName>
</protein>
<keyword evidence="8" id="KW-0808">Transferase</keyword>
<feature type="binding site" evidence="6">
    <location>
        <position position="49"/>
    </location>
    <ligand>
        <name>(6S)-NADPHX</name>
        <dbReference type="ChEBI" id="CHEBI:64076"/>
    </ligand>
</feature>
<dbReference type="PANTHER" id="PTHR12592:SF0">
    <property type="entry name" value="ATP-DEPENDENT (S)-NAD(P)H-HYDRATE DEHYDRATASE"/>
    <property type="match status" value="1"/>
</dbReference>
<keyword evidence="9" id="KW-1185">Reference proteome</keyword>
<evidence type="ECO:0000313" key="9">
    <source>
        <dbReference type="Proteomes" id="UP000199009"/>
    </source>
</evidence>
<keyword evidence="8" id="KW-0418">Kinase</keyword>
<dbReference type="InterPro" id="IPR017953">
    <property type="entry name" value="Carbohydrate_kinase_pred_CS"/>
</dbReference>
<evidence type="ECO:0000256" key="3">
    <source>
        <dbReference type="ARBA" id="ARBA00022857"/>
    </source>
</evidence>
<evidence type="ECO:0000256" key="1">
    <source>
        <dbReference type="ARBA" id="ARBA00022741"/>
    </source>
</evidence>
<evidence type="ECO:0000259" key="7">
    <source>
        <dbReference type="PROSITE" id="PS51383"/>
    </source>
</evidence>
<dbReference type="STRING" id="370764.SAMN04489810_3082"/>
<feature type="binding site" evidence="6">
    <location>
        <position position="99"/>
    </location>
    <ligand>
        <name>(6S)-NADPHX</name>
        <dbReference type="ChEBI" id="CHEBI:64076"/>
    </ligand>
</feature>
<dbReference type="InterPro" id="IPR000631">
    <property type="entry name" value="CARKD"/>
</dbReference>
<dbReference type="HAMAP" id="MF_01965">
    <property type="entry name" value="NADHX_dehydratase"/>
    <property type="match status" value="1"/>
</dbReference>
<comment type="subunit">
    <text evidence="6">Homotetramer.</text>
</comment>
<accession>A0A1G8CHU6</accession>
<dbReference type="EC" id="4.2.1.136" evidence="6"/>
<keyword evidence="1 6" id="KW-0547">Nucleotide-binding</keyword>
<dbReference type="AlphaFoldDB" id="A0A1G8CHU6"/>
<dbReference type="GO" id="GO:0046496">
    <property type="term" value="P:nicotinamide nucleotide metabolic process"/>
    <property type="evidence" value="ECO:0007669"/>
    <property type="project" value="UniProtKB-UniRule"/>
</dbReference>
<dbReference type="PROSITE" id="PS51383">
    <property type="entry name" value="YJEF_C_3"/>
    <property type="match status" value="1"/>
</dbReference>
<reference evidence="8 9" key="1">
    <citation type="submission" date="2016-10" db="EMBL/GenBank/DDBJ databases">
        <authorList>
            <person name="de Groot N.N."/>
        </authorList>
    </citation>
    <scope>NUCLEOTIDE SEQUENCE [LARGE SCALE GENOMIC DNA]</scope>
    <source>
        <strain evidence="8 9">DSM 23142</strain>
    </source>
</reference>
<evidence type="ECO:0000256" key="5">
    <source>
        <dbReference type="ARBA" id="ARBA00023239"/>
    </source>
</evidence>
<dbReference type="CDD" id="cd01171">
    <property type="entry name" value="YXKO-related"/>
    <property type="match status" value="1"/>
</dbReference>
<dbReference type="Proteomes" id="UP000199009">
    <property type="component" value="Chromosome I"/>
</dbReference>
<dbReference type="EMBL" id="LT629692">
    <property type="protein sequence ID" value="SDH45044.1"/>
    <property type="molecule type" value="Genomic_DNA"/>
</dbReference>
<comment type="function">
    <text evidence="6">Catalyzes the dehydration of the S-form of NAD(P)HX at the expense of ADP, which is converted to AMP. Together with NAD(P)HX epimerase, which catalyzes the epimerization of the S- and R-forms, the enzyme allows the repair of both epimers of NAD(P)HX, a damaged form of NAD(P)H that is a result of enzymatic or heat-dependent hydration.</text>
</comment>
<dbReference type="PANTHER" id="PTHR12592">
    <property type="entry name" value="ATP-DEPENDENT (S)-NAD(P)H-HYDRATE DEHYDRATASE FAMILY MEMBER"/>
    <property type="match status" value="1"/>
</dbReference>
<proteinExistence type="inferred from homology"/>
<name>A0A1G8CHU6_9MICO</name>
<evidence type="ECO:0000313" key="8">
    <source>
        <dbReference type="EMBL" id="SDH45044.1"/>
    </source>
</evidence>
<dbReference type="GO" id="GO:0052856">
    <property type="term" value="F:NAD(P)HX epimerase activity"/>
    <property type="evidence" value="ECO:0007669"/>
    <property type="project" value="TreeGrafter"/>
</dbReference>
<comment type="similarity">
    <text evidence="6">Belongs to the NnrD/CARKD family.</text>
</comment>
<dbReference type="RefSeq" id="WP_091491990.1">
    <property type="nucleotide sequence ID" value="NZ_LT629692.1"/>
</dbReference>
<dbReference type="SUPFAM" id="SSF53613">
    <property type="entry name" value="Ribokinase-like"/>
    <property type="match status" value="1"/>
</dbReference>
<comment type="cofactor">
    <cofactor evidence="6">
        <name>Mg(2+)</name>
        <dbReference type="ChEBI" id="CHEBI:18420"/>
    </cofactor>
</comment>
<feature type="domain" description="YjeF C-terminal" evidence="7">
    <location>
        <begin position="14"/>
        <end position="298"/>
    </location>
</feature>
<gene>
    <name evidence="6" type="primary">nnrD</name>
    <name evidence="8" type="ORF">SAMN04489810_3082</name>
</gene>
<keyword evidence="4 6" id="KW-0520">NAD</keyword>
<organism evidence="8 9">
    <name type="scientific">Microbacterium pygmaeum</name>
    <dbReference type="NCBI Taxonomy" id="370764"/>
    <lineage>
        <taxon>Bacteria</taxon>
        <taxon>Bacillati</taxon>
        <taxon>Actinomycetota</taxon>
        <taxon>Actinomycetes</taxon>
        <taxon>Micrococcales</taxon>
        <taxon>Microbacteriaceae</taxon>
        <taxon>Microbacterium</taxon>
    </lineage>
</organism>
<dbReference type="PROSITE" id="PS01050">
    <property type="entry name" value="YJEF_C_2"/>
    <property type="match status" value="1"/>
</dbReference>
<feature type="binding site" evidence="6">
    <location>
        <position position="218"/>
    </location>
    <ligand>
        <name>(6S)-NADPHX</name>
        <dbReference type="ChEBI" id="CHEBI:64076"/>
    </ligand>
</feature>
<dbReference type="OrthoDB" id="9806925at2"/>
<dbReference type="GO" id="GO:0052855">
    <property type="term" value="F:ADP-dependent NAD(P)H-hydrate dehydratase activity"/>
    <property type="evidence" value="ECO:0007669"/>
    <property type="project" value="UniProtKB-UniRule"/>
</dbReference>
<dbReference type="GO" id="GO:0110051">
    <property type="term" value="P:metabolite repair"/>
    <property type="evidence" value="ECO:0007669"/>
    <property type="project" value="TreeGrafter"/>
</dbReference>
<sequence>MAGERGDDEVETWTAQDAARALRIPTDADDKYSRGVVGLRTGSEAFPGAAVLGVEAAWRAGAGMVRYLGPERPRDLVLQRRPETVTADGRVQTWVIGSGTSAADRSADETTALRALLAGDVPVVVDAGALDLAAGARAPLVVTPHAGEFARLREQLGLAPIDLKDTSTDAAAAVAETSAGLGGVVLLKGARTLVATPTGQVRAVSEGTPWLAAAGTGDVLAGALGALVAARAADGAVTLDALAELAATAAWLHGAAARVATGQSSPGETASGAKLDGPGRPIVALEVAHALPVVLGALLALR</sequence>
<dbReference type="GO" id="GO:0005524">
    <property type="term" value="F:ATP binding"/>
    <property type="evidence" value="ECO:0007669"/>
    <property type="project" value="UniProtKB-KW"/>
</dbReference>
<comment type="catalytic activity">
    <reaction evidence="6">
        <text>(6S)-NADPHX + ADP = AMP + phosphate + NADPH + H(+)</text>
        <dbReference type="Rhea" id="RHEA:32235"/>
        <dbReference type="ChEBI" id="CHEBI:15378"/>
        <dbReference type="ChEBI" id="CHEBI:43474"/>
        <dbReference type="ChEBI" id="CHEBI:57783"/>
        <dbReference type="ChEBI" id="CHEBI:64076"/>
        <dbReference type="ChEBI" id="CHEBI:456215"/>
        <dbReference type="ChEBI" id="CHEBI:456216"/>
        <dbReference type="EC" id="4.2.1.136"/>
    </reaction>
</comment>
<evidence type="ECO:0000256" key="2">
    <source>
        <dbReference type="ARBA" id="ARBA00022840"/>
    </source>
</evidence>
<feature type="binding site" evidence="6">
    <location>
        <position position="145"/>
    </location>
    <ligand>
        <name>(6S)-NADPHX</name>
        <dbReference type="ChEBI" id="CHEBI:64076"/>
    </ligand>
</feature>
<dbReference type="InterPro" id="IPR029056">
    <property type="entry name" value="Ribokinase-like"/>
</dbReference>
<keyword evidence="2 6" id="KW-0067">ATP-binding</keyword>